<keyword evidence="2" id="KW-1185">Reference proteome</keyword>
<evidence type="ECO:0000313" key="1">
    <source>
        <dbReference type="EMBL" id="QDT42326.1"/>
    </source>
</evidence>
<accession>A0A517REM0</accession>
<dbReference type="AlphaFoldDB" id="A0A517REM0"/>
<reference evidence="1 2" key="1">
    <citation type="submission" date="2019-02" db="EMBL/GenBank/DDBJ databases">
        <title>Deep-cultivation of Planctomycetes and their phenomic and genomic characterization uncovers novel biology.</title>
        <authorList>
            <person name="Wiegand S."/>
            <person name="Jogler M."/>
            <person name="Boedeker C."/>
            <person name="Pinto D."/>
            <person name="Vollmers J."/>
            <person name="Rivas-Marin E."/>
            <person name="Kohn T."/>
            <person name="Peeters S.H."/>
            <person name="Heuer A."/>
            <person name="Rast P."/>
            <person name="Oberbeckmann S."/>
            <person name="Bunk B."/>
            <person name="Jeske O."/>
            <person name="Meyerdierks A."/>
            <person name="Storesund J.E."/>
            <person name="Kallscheuer N."/>
            <person name="Luecker S."/>
            <person name="Lage O.M."/>
            <person name="Pohl T."/>
            <person name="Merkel B.J."/>
            <person name="Hornburger P."/>
            <person name="Mueller R.-W."/>
            <person name="Bruemmer F."/>
            <person name="Labrenz M."/>
            <person name="Spormann A.M."/>
            <person name="Op den Camp H."/>
            <person name="Overmann J."/>
            <person name="Amann R."/>
            <person name="Jetten M.S.M."/>
            <person name="Mascher T."/>
            <person name="Medema M.H."/>
            <person name="Devos D.P."/>
            <person name="Kaster A.-K."/>
            <person name="Ovreas L."/>
            <person name="Rohde M."/>
            <person name="Galperin M.Y."/>
            <person name="Jogler C."/>
        </authorList>
    </citation>
    <scope>NUCLEOTIDE SEQUENCE [LARGE SCALE GENOMIC DNA]</scope>
    <source>
        <strain evidence="1 2">Pan241w</strain>
    </source>
</reference>
<proteinExistence type="predicted"/>
<name>A0A517REM0_9PLAN</name>
<evidence type="ECO:0000313" key="2">
    <source>
        <dbReference type="Proteomes" id="UP000317171"/>
    </source>
</evidence>
<gene>
    <name evidence="1" type="ORF">Pan241w_24090</name>
</gene>
<dbReference type="KEGG" id="gaz:Pan241w_24090"/>
<organism evidence="1 2">
    <name type="scientific">Gimesia alba</name>
    <dbReference type="NCBI Taxonomy" id="2527973"/>
    <lineage>
        <taxon>Bacteria</taxon>
        <taxon>Pseudomonadati</taxon>
        <taxon>Planctomycetota</taxon>
        <taxon>Planctomycetia</taxon>
        <taxon>Planctomycetales</taxon>
        <taxon>Planctomycetaceae</taxon>
        <taxon>Gimesia</taxon>
    </lineage>
</organism>
<sequence length="67" mass="8086">MRDVLGEWDAISAQPYYNRRWFPKHYNSYQPINWWVCSDRSPYFQHDRLKCDVNGGISAHNAHLLNF</sequence>
<dbReference type="EMBL" id="CP036269">
    <property type="protein sequence ID" value="QDT42326.1"/>
    <property type="molecule type" value="Genomic_DNA"/>
</dbReference>
<dbReference type="Proteomes" id="UP000317171">
    <property type="component" value="Chromosome"/>
</dbReference>
<protein>
    <submittedName>
        <fullName evidence="1">Uncharacterized protein</fullName>
    </submittedName>
</protein>